<accession>A0A4S4L8E2</accession>
<evidence type="ECO:0000313" key="2">
    <source>
        <dbReference type="Proteomes" id="UP000310158"/>
    </source>
</evidence>
<dbReference type="InterPro" id="IPR041078">
    <property type="entry name" value="Plavaka"/>
</dbReference>
<dbReference type="Pfam" id="PF18759">
    <property type="entry name" value="Plavaka"/>
    <property type="match status" value="1"/>
</dbReference>
<reference evidence="1 2" key="1">
    <citation type="submission" date="2019-02" db="EMBL/GenBank/DDBJ databases">
        <title>Genome sequencing of the rare red list fungi Bondarzewia mesenterica.</title>
        <authorList>
            <person name="Buettner E."/>
            <person name="Kellner H."/>
        </authorList>
    </citation>
    <scope>NUCLEOTIDE SEQUENCE [LARGE SCALE GENOMIC DNA]</scope>
    <source>
        <strain evidence="1 2">DSM 108281</strain>
    </source>
</reference>
<gene>
    <name evidence="1" type="ORF">EW146_g9372</name>
</gene>
<organism evidence="1 2">
    <name type="scientific">Bondarzewia mesenterica</name>
    <dbReference type="NCBI Taxonomy" id="1095465"/>
    <lineage>
        <taxon>Eukaryota</taxon>
        <taxon>Fungi</taxon>
        <taxon>Dikarya</taxon>
        <taxon>Basidiomycota</taxon>
        <taxon>Agaricomycotina</taxon>
        <taxon>Agaricomycetes</taxon>
        <taxon>Russulales</taxon>
        <taxon>Bondarzewiaceae</taxon>
        <taxon>Bondarzewia</taxon>
    </lineage>
</organism>
<sequence length="518" mass="58225">MAPQRTNHPRFQERRFVCNAGSTALCRRGFLTLGSLRQHRTAIHPVLTHHHNVQPILPALAADLIPPFYQHAYVEDAPDEGDPIAPMPPLAQHVSLTHHPVLDGVPVDADGNDLPPDTLPPPYANSADAAWSPFTDRSQFELADFLFRQDQMPETHIDNLLGLWASSQKAGDEPPFRNHTHLHSIIDSVTHGDLPWQSFSVQYTGALPEGEAPPWMLAHYDVWFRDPRGLVLNQLANPDFKDEIDYSPVQIFDRDGKRVWTHFMTGNWTWRQANEIAKDPATHGAMLVPIILGSDKTTVSVATGQTEYYPLYISNGNIHNNVRQAHRNAVSLVGFLAIPKTDREYSGNATFRKFRMTTPEIVRCPDGHLRRAVYALGPYIADYPEQVMLACVVSGWCPRCGADHNDLDAGGSPRSHARTRLLMDTYDVKTLWEDHGIIDDVLPFTSHFPRADIHELLSFDILHQVIKGTFKDHLVTWVEDYIKLVHTAADAAAIIADIDQRIAAAPAFPGLRWFIMKH</sequence>
<proteinExistence type="predicted"/>
<comment type="caution">
    <text evidence="1">The sequence shown here is derived from an EMBL/GenBank/DDBJ whole genome shotgun (WGS) entry which is preliminary data.</text>
</comment>
<keyword evidence="2" id="KW-1185">Reference proteome</keyword>
<dbReference type="EMBL" id="SGPL01000794">
    <property type="protein sequence ID" value="THH07261.1"/>
    <property type="molecule type" value="Genomic_DNA"/>
</dbReference>
<protein>
    <recommendedName>
        <fullName evidence="3">C2H2-type domain-containing protein</fullName>
    </recommendedName>
</protein>
<dbReference type="AlphaFoldDB" id="A0A4S4L8E2"/>
<name>A0A4S4L8E2_9AGAM</name>
<evidence type="ECO:0008006" key="3">
    <source>
        <dbReference type="Google" id="ProtNLM"/>
    </source>
</evidence>
<dbReference type="Proteomes" id="UP000310158">
    <property type="component" value="Unassembled WGS sequence"/>
</dbReference>
<evidence type="ECO:0000313" key="1">
    <source>
        <dbReference type="EMBL" id="THH07261.1"/>
    </source>
</evidence>
<dbReference type="OrthoDB" id="3199698at2759"/>